<sequence>MIARSASATSLVVKPTSTTFGTPVKATVTVVGTTSAPRGKVEIRDGKTVLLTTVLSTAGTKGTAKVTLPSSLTVGKHTLTAVYLGSATVAPSSGTAVLKVAKATPTIKLSASAWSVKKGTRAVLTVKVAGESGAPKPSGKVTVKVGGETVATGSLSGGTVTITLPKAKKSATVTVTYAGSSSYTPAKASHKLTVR</sequence>
<feature type="domain" description="Bacterial Ig-like" evidence="1">
    <location>
        <begin position="110"/>
        <end position="194"/>
    </location>
</feature>
<organism evidence="2 3">
    <name type="scientific">Cellulomonas edaphi</name>
    <dbReference type="NCBI Taxonomy" id="3053468"/>
    <lineage>
        <taxon>Bacteria</taxon>
        <taxon>Bacillati</taxon>
        <taxon>Actinomycetota</taxon>
        <taxon>Actinomycetes</taxon>
        <taxon>Micrococcales</taxon>
        <taxon>Cellulomonadaceae</taxon>
        <taxon>Cellulomonas</taxon>
    </lineage>
</organism>
<dbReference type="Gene3D" id="2.60.40.10">
    <property type="entry name" value="Immunoglobulins"/>
    <property type="match status" value="2"/>
</dbReference>
<gene>
    <name evidence="2" type="ORF">QRT05_11565</name>
</gene>
<reference evidence="2 3" key="1">
    <citation type="submission" date="2023-06" db="EMBL/GenBank/DDBJ databases">
        <title>Cellulomonas sp. MW9 Whole genome sequence.</title>
        <authorList>
            <person name="Park S."/>
        </authorList>
    </citation>
    <scope>NUCLEOTIDE SEQUENCE [LARGE SCALE GENOMIC DNA]</scope>
    <source>
        <strain evidence="2 3">MW9</strain>
    </source>
</reference>
<evidence type="ECO:0000313" key="2">
    <source>
        <dbReference type="EMBL" id="MDM7831973.1"/>
    </source>
</evidence>
<evidence type="ECO:0000259" key="1">
    <source>
        <dbReference type="Pfam" id="PF16640"/>
    </source>
</evidence>
<protein>
    <submittedName>
        <fullName evidence="2">Ig-like domain repeat protein</fullName>
    </submittedName>
</protein>
<dbReference type="Proteomes" id="UP001321453">
    <property type="component" value="Unassembled WGS sequence"/>
</dbReference>
<name>A0ABT7S8M0_9CELL</name>
<dbReference type="InterPro" id="IPR013783">
    <property type="entry name" value="Ig-like_fold"/>
</dbReference>
<dbReference type="InterPro" id="IPR032109">
    <property type="entry name" value="Big_3_5"/>
</dbReference>
<proteinExistence type="predicted"/>
<feature type="domain" description="Bacterial Ig-like" evidence="1">
    <location>
        <begin position="12"/>
        <end position="97"/>
    </location>
</feature>
<evidence type="ECO:0000313" key="3">
    <source>
        <dbReference type="Proteomes" id="UP001321453"/>
    </source>
</evidence>
<comment type="caution">
    <text evidence="2">The sequence shown here is derived from an EMBL/GenBank/DDBJ whole genome shotgun (WGS) entry which is preliminary data.</text>
</comment>
<dbReference type="EMBL" id="JAUCGR010000003">
    <property type="protein sequence ID" value="MDM7831973.1"/>
    <property type="molecule type" value="Genomic_DNA"/>
</dbReference>
<dbReference type="Pfam" id="PF16640">
    <property type="entry name" value="Big_3_5"/>
    <property type="match status" value="2"/>
</dbReference>
<accession>A0ABT7S8M0</accession>
<keyword evidence="3" id="KW-1185">Reference proteome</keyword>